<feature type="coiled-coil region" evidence="1">
    <location>
        <begin position="803"/>
        <end position="854"/>
    </location>
</feature>
<evidence type="ECO:0000256" key="2">
    <source>
        <dbReference type="SAM" id="MobiDB-lite"/>
    </source>
</evidence>
<dbReference type="PANTHER" id="PTHR21447:SF13">
    <property type="entry name" value="RING-TYPE DOMAIN-CONTAINING PROTEIN"/>
    <property type="match status" value="1"/>
</dbReference>
<organism evidence="4 5">
    <name type="scientific">Caenorhabditis nigoni</name>
    <dbReference type="NCBI Taxonomy" id="1611254"/>
    <lineage>
        <taxon>Eukaryota</taxon>
        <taxon>Metazoa</taxon>
        <taxon>Ecdysozoa</taxon>
        <taxon>Nematoda</taxon>
        <taxon>Chromadorea</taxon>
        <taxon>Rhabditida</taxon>
        <taxon>Rhabditina</taxon>
        <taxon>Rhabditomorpha</taxon>
        <taxon>Rhabditoidea</taxon>
        <taxon>Rhabditidae</taxon>
        <taxon>Peloderinae</taxon>
        <taxon>Caenorhabditis</taxon>
    </lineage>
</organism>
<accession>A0A2G5UZJ3</accession>
<gene>
    <name evidence="4" type="primary">Cnig_chr_II.g5122</name>
    <name evidence="4" type="ORF">B9Z55_005122</name>
</gene>
<evidence type="ECO:0000256" key="1">
    <source>
        <dbReference type="SAM" id="Coils"/>
    </source>
</evidence>
<feature type="compositionally biased region" description="Polar residues" evidence="2">
    <location>
        <begin position="908"/>
        <end position="948"/>
    </location>
</feature>
<feature type="domain" description="DUF7809" evidence="3">
    <location>
        <begin position="190"/>
        <end position="348"/>
    </location>
</feature>
<evidence type="ECO:0000313" key="4">
    <source>
        <dbReference type="EMBL" id="PIC44920.1"/>
    </source>
</evidence>
<dbReference type="InterPro" id="IPR056711">
    <property type="entry name" value="DUF7809"/>
</dbReference>
<proteinExistence type="predicted"/>
<protein>
    <recommendedName>
        <fullName evidence="3">DUF7809 domain-containing protein</fullName>
    </recommendedName>
</protein>
<sequence length="948" mass="108930">MWLEAAGDQTERLLKLLEIENHREYSKKLPVSGQNAFSVKIDKNGTGTSKNDGKTDRNEANESKEAIERKESRKNLRPPSNNTVQYPECVLLSTKNYILDSITMKMSSDLSQFEAPTSNVGDKEADLVAKIFENSNLSLRMYGSSEELAGNVKIYRSSPGSGLYADANGHPMYPYYTTPVIYRSLKDEQYLCKSDAYIILQNLTLEVYPFEKPQLLRVILALFLRSQELKNLKRVEFLKFDEKDFASIKKEIENEMKAFGTDPSEFFPMMTEITNLEFPDLYLRFKSLIKIDWGDSEAALFERILGNYFLEFCMTPNFGYLLTILYSTTEKIIKLLQKIIDDRLEMFSLGGPRPTVRLFEDHGGQQFVMEAELFIAINKSMKAKNGFDQLFIEAMTMEDVQKKFGEQIKDIEFIRYPIHRAKDRAVPIQSPLNNKLFCVPTVDAFFDFMKNLILSVQLFQKLPSWDRAEEMLLGCELGFKPEERNPYFTMSTHLNTVKATYLATPLPHAAKEIRNAKKDGFTIQNLKNELAHLGLTTIFPEIQNHAEVVYSEVDKRKKGSVLRTCDLFDAIEHCQLNCILERRPTFKRFLHNQKGCHRVYGFKCQKCEVEQKASEIQKAFEPACAATEDTKSPEAEKSNEQSSTVSQKPPEALQKTFEDLEITKETSEDVKTSESQKKSPEAFPPIQKLPEPTVTQKESKNCEKCFRTCEILNETRKELKSNENKIMNMEKKVSAKEKKLEEKEEEIQKKSVEIEELKRKVEENMKIAEESKKLISESTQLTDYIARFKEENLRQTEKFLGQISHLENELDMAKQSSKVLNQKVLELENQKAENENWQAEKQNLHLEIQENARKMKEFHEENIRMKTENEVKQQMIQQLLDKLASSTSPGNSYSNPPSNYRRPESPSLGPNSSNPRPSATSTTDAPNNSNPESTCSGSNYSNPEISKC</sequence>
<evidence type="ECO:0000259" key="3">
    <source>
        <dbReference type="Pfam" id="PF25100"/>
    </source>
</evidence>
<dbReference type="Proteomes" id="UP000230233">
    <property type="component" value="Chromosome II"/>
</dbReference>
<dbReference type="EMBL" id="PDUG01000002">
    <property type="protein sequence ID" value="PIC44920.1"/>
    <property type="molecule type" value="Genomic_DNA"/>
</dbReference>
<dbReference type="Pfam" id="PF25100">
    <property type="entry name" value="DUF7809"/>
    <property type="match status" value="1"/>
</dbReference>
<feature type="compositionally biased region" description="Basic and acidic residues" evidence="2">
    <location>
        <begin position="628"/>
        <end position="639"/>
    </location>
</feature>
<keyword evidence="5" id="KW-1185">Reference proteome</keyword>
<feature type="region of interest" description="Disordered" evidence="2">
    <location>
        <begin position="625"/>
        <end position="695"/>
    </location>
</feature>
<feature type="compositionally biased region" description="Basic and acidic residues" evidence="2">
    <location>
        <begin position="656"/>
        <end position="680"/>
    </location>
</feature>
<name>A0A2G5UZJ3_9PELO</name>
<feature type="compositionally biased region" description="Basic and acidic residues" evidence="2">
    <location>
        <begin position="51"/>
        <end position="74"/>
    </location>
</feature>
<dbReference type="GO" id="GO:0045087">
    <property type="term" value="P:innate immune response"/>
    <property type="evidence" value="ECO:0007669"/>
    <property type="project" value="TreeGrafter"/>
</dbReference>
<feature type="region of interest" description="Disordered" evidence="2">
    <location>
        <begin position="39"/>
        <end position="82"/>
    </location>
</feature>
<dbReference type="OrthoDB" id="5875304at2759"/>
<comment type="caution">
    <text evidence="4">The sequence shown here is derived from an EMBL/GenBank/DDBJ whole genome shotgun (WGS) entry which is preliminary data.</text>
</comment>
<dbReference type="PANTHER" id="PTHR21447">
    <property type="entry name" value="RING-TYPE DOMAIN-CONTAINING PROTEIN-RELATED"/>
    <property type="match status" value="1"/>
</dbReference>
<reference evidence="5" key="1">
    <citation type="submission" date="2017-10" db="EMBL/GenBank/DDBJ databases">
        <title>Rapid genome shrinkage in a self-fertile nematode reveals novel sperm competition proteins.</title>
        <authorList>
            <person name="Yin D."/>
            <person name="Schwarz E.M."/>
            <person name="Thomas C.G."/>
            <person name="Felde R.L."/>
            <person name="Korf I.F."/>
            <person name="Cutter A.D."/>
            <person name="Schartner C.M."/>
            <person name="Ralston E.J."/>
            <person name="Meyer B.J."/>
            <person name="Haag E.S."/>
        </authorList>
    </citation>
    <scope>NUCLEOTIDE SEQUENCE [LARGE SCALE GENOMIC DNA]</scope>
    <source>
        <strain evidence="5">JU1422</strain>
    </source>
</reference>
<evidence type="ECO:0000313" key="5">
    <source>
        <dbReference type="Proteomes" id="UP000230233"/>
    </source>
</evidence>
<feature type="region of interest" description="Disordered" evidence="2">
    <location>
        <begin position="883"/>
        <end position="948"/>
    </location>
</feature>
<keyword evidence="1" id="KW-0175">Coiled coil</keyword>
<feature type="coiled-coil region" evidence="1">
    <location>
        <begin position="712"/>
        <end position="774"/>
    </location>
</feature>
<feature type="compositionally biased region" description="Low complexity" evidence="2">
    <location>
        <begin position="885"/>
        <end position="899"/>
    </location>
</feature>
<dbReference type="AlphaFoldDB" id="A0A2G5UZJ3"/>
<dbReference type="GO" id="GO:0045121">
    <property type="term" value="C:membrane raft"/>
    <property type="evidence" value="ECO:0007669"/>
    <property type="project" value="TreeGrafter"/>
</dbReference>